<dbReference type="InterPro" id="IPR001279">
    <property type="entry name" value="Metallo-B-lactamas"/>
</dbReference>
<comment type="caution">
    <text evidence="2">The sequence shown here is derived from an EMBL/GenBank/DDBJ whole genome shotgun (WGS) entry which is preliminary data.</text>
</comment>
<feature type="domain" description="Metallo-beta-lactamase" evidence="1">
    <location>
        <begin position="2"/>
        <end position="173"/>
    </location>
</feature>
<dbReference type="Pfam" id="PF16661">
    <property type="entry name" value="Lactamase_B_6"/>
    <property type="match status" value="1"/>
</dbReference>
<evidence type="ECO:0000259" key="1">
    <source>
        <dbReference type="SMART" id="SM00849"/>
    </source>
</evidence>
<evidence type="ECO:0000313" key="3">
    <source>
        <dbReference type="Proteomes" id="UP000324800"/>
    </source>
</evidence>
<proteinExistence type="predicted"/>
<dbReference type="AlphaFoldDB" id="A0A5J4RFG3"/>
<dbReference type="PANTHER" id="PTHR11203">
    <property type="entry name" value="CLEAVAGE AND POLYADENYLATION SPECIFICITY FACTOR FAMILY MEMBER"/>
    <property type="match status" value="1"/>
</dbReference>
<organism evidence="2 3">
    <name type="scientific">Streblomastix strix</name>
    <dbReference type="NCBI Taxonomy" id="222440"/>
    <lineage>
        <taxon>Eukaryota</taxon>
        <taxon>Metamonada</taxon>
        <taxon>Preaxostyla</taxon>
        <taxon>Oxymonadida</taxon>
        <taxon>Streblomastigidae</taxon>
        <taxon>Streblomastix</taxon>
    </lineage>
</organism>
<sequence>LDCGIHPAKQGVDLLPVIDLHVSELPLVDVILITHFHLDHAAGLPWFISKFKDFKGKILMTAPTKTFFRIVTSDYIKISAEKPYGEKEIEEAMEKIECINYHQVIEYNGIEITCYNAGHVLGAAMFSITINGMKLLYTGDFSIEPDRLLCGAEVPQQQHDILIVESTYGTNKHEERRRRFN</sequence>
<dbReference type="GO" id="GO:0006398">
    <property type="term" value="P:mRNA 3'-end processing by stem-loop binding and cleavage"/>
    <property type="evidence" value="ECO:0007669"/>
    <property type="project" value="TreeGrafter"/>
</dbReference>
<dbReference type="GO" id="GO:0005847">
    <property type="term" value="C:mRNA cleavage and polyadenylation specificity factor complex"/>
    <property type="evidence" value="ECO:0007669"/>
    <property type="project" value="TreeGrafter"/>
</dbReference>
<dbReference type="PANTHER" id="PTHR11203:SF11">
    <property type="entry name" value="CLEAVAGE AND POLYADENYLATION SPECIFICITY FACTOR SUBUNIT 3"/>
    <property type="match status" value="1"/>
</dbReference>
<gene>
    <name evidence="2" type="ORF">EZS28_053231</name>
</gene>
<name>A0A5J4RFG3_9EUKA</name>
<dbReference type="GO" id="GO:0003723">
    <property type="term" value="F:RNA binding"/>
    <property type="evidence" value="ECO:0007669"/>
    <property type="project" value="TreeGrafter"/>
</dbReference>
<dbReference type="GO" id="GO:0004521">
    <property type="term" value="F:RNA endonuclease activity"/>
    <property type="evidence" value="ECO:0007669"/>
    <property type="project" value="TreeGrafter"/>
</dbReference>
<dbReference type="InterPro" id="IPR036866">
    <property type="entry name" value="RibonucZ/Hydroxyglut_hydro"/>
</dbReference>
<dbReference type="SMART" id="SM00849">
    <property type="entry name" value="Lactamase_B"/>
    <property type="match status" value="1"/>
</dbReference>
<protein>
    <submittedName>
        <fullName evidence="2">Putative Cleavage and polyadenylation specificity factor subunit 3</fullName>
    </submittedName>
</protein>
<feature type="non-terminal residue" evidence="2">
    <location>
        <position position="1"/>
    </location>
</feature>
<dbReference type="InterPro" id="IPR050698">
    <property type="entry name" value="MBL"/>
</dbReference>
<dbReference type="Gene3D" id="3.60.15.10">
    <property type="entry name" value="Ribonuclease Z/Hydroxyacylglutathione hydrolase-like"/>
    <property type="match status" value="1"/>
</dbReference>
<accession>A0A5J4RFG3</accession>
<evidence type="ECO:0000313" key="2">
    <source>
        <dbReference type="EMBL" id="KAA6332866.1"/>
    </source>
</evidence>
<dbReference type="OrthoDB" id="10249535at2759"/>
<dbReference type="GO" id="GO:0004534">
    <property type="term" value="F:5'-3' RNA exonuclease activity"/>
    <property type="evidence" value="ECO:0007669"/>
    <property type="project" value="TreeGrafter"/>
</dbReference>
<dbReference type="EMBL" id="SNRW01042317">
    <property type="protein sequence ID" value="KAA6332866.1"/>
    <property type="molecule type" value="Genomic_DNA"/>
</dbReference>
<dbReference type="Proteomes" id="UP000324800">
    <property type="component" value="Unassembled WGS sequence"/>
</dbReference>
<dbReference type="SUPFAM" id="SSF56281">
    <property type="entry name" value="Metallo-hydrolase/oxidoreductase"/>
    <property type="match status" value="1"/>
</dbReference>
<reference evidence="2 3" key="1">
    <citation type="submission" date="2019-03" db="EMBL/GenBank/DDBJ databases">
        <title>Single cell metagenomics reveals metabolic interactions within the superorganism composed of flagellate Streblomastix strix and complex community of Bacteroidetes bacteria on its surface.</title>
        <authorList>
            <person name="Treitli S.C."/>
            <person name="Kolisko M."/>
            <person name="Husnik F."/>
            <person name="Keeling P."/>
            <person name="Hampl V."/>
        </authorList>
    </citation>
    <scope>NUCLEOTIDE SEQUENCE [LARGE SCALE GENOMIC DNA]</scope>
    <source>
        <strain evidence="2">ST1C</strain>
    </source>
</reference>